<keyword evidence="1" id="KW-0812">Transmembrane</keyword>
<feature type="transmembrane region" description="Helical" evidence="1">
    <location>
        <begin position="6"/>
        <end position="27"/>
    </location>
</feature>
<keyword evidence="3" id="KW-1185">Reference proteome</keyword>
<name>A0A6H9YL68_9ACTN</name>
<proteinExistence type="predicted"/>
<keyword evidence="1" id="KW-0472">Membrane</keyword>
<evidence type="ECO:0000313" key="3">
    <source>
        <dbReference type="Proteomes" id="UP000468735"/>
    </source>
</evidence>
<dbReference type="OrthoDB" id="9981609at2"/>
<gene>
    <name evidence="2" type="ORF">F8566_19695</name>
</gene>
<reference evidence="2 3" key="1">
    <citation type="submission" date="2019-09" db="EMBL/GenBank/DDBJ databases">
        <title>Actinomadura physcomitrii sp. nov., a novel actinomycete isolated from moss [Physcomitrium sphaericum (Ludw) Fuernr].</title>
        <authorList>
            <person name="Zhuang X."/>
            <person name="Liu C."/>
        </authorList>
    </citation>
    <scope>NUCLEOTIDE SEQUENCE [LARGE SCALE GENOMIC DNA]</scope>
    <source>
        <strain evidence="2 3">HMC1</strain>
    </source>
</reference>
<sequence length="61" mass="6433">MSARWWAHLALIDVLILTGIAAGAVWLACTHLTAMHPPAVLLLAVLAAVATFSMLAGTRRP</sequence>
<feature type="transmembrane region" description="Helical" evidence="1">
    <location>
        <begin position="39"/>
        <end position="58"/>
    </location>
</feature>
<organism evidence="2 3">
    <name type="scientific">Actinomadura rudentiformis</name>
    <dbReference type="NCBI Taxonomy" id="359158"/>
    <lineage>
        <taxon>Bacteria</taxon>
        <taxon>Bacillati</taxon>
        <taxon>Actinomycetota</taxon>
        <taxon>Actinomycetes</taxon>
        <taxon>Streptosporangiales</taxon>
        <taxon>Thermomonosporaceae</taxon>
        <taxon>Actinomadura</taxon>
    </lineage>
</organism>
<keyword evidence="1" id="KW-1133">Transmembrane helix</keyword>
<protein>
    <submittedName>
        <fullName evidence="2">Uncharacterized protein</fullName>
    </submittedName>
</protein>
<comment type="caution">
    <text evidence="2">The sequence shown here is derived from an EMBL/GenBank/DDBJ whole genome shotgun (WGS) entry which is preliminary data.</text>
</comment>
<evidence type="ECO:0000313" key="2">
    <source>
        <dbReference type="EMBL" id="KAB2347249.1"/>
    </source>
</evidence>
<accession>A0A6H9YL68</accession>
<dbReference type="Proteomes" id="UP000468735">
    <property type="component" value="Unassembled WGS sequence"/>
</dbReference>
<dbReference type="RefSeq" id="WP_151561906.1">
    <property type="nucleotide sequence ID" value="NZ_WBMT01000009.1"/>
</dbReference>
<dbReference type="EMBL" id="WBMT01000009">
    <property type="protein sequence ID" value="KAB2347249.1"/>
    <property type="molecule type" value="Genomic_DNA"/>
</dbReference>
<dbReference type="AlphaFoldDB" id="A0A6H9YL68"/>
<evidence type="ECO:0000256" key="1">
    <source>
        <dbReference type="SAM" id="Phobius"/>
    </source>
</evidence>
<dbReference type="PROSITE" id="PS51257">
    <property type="entry name" value="PROKAR_LIPOPROTEIN"/>
    <property type="match status" value="1"/>
</dbReference>